<name>M4EYI1_BRACM</name>
<evidence type="ECO:0000313" key="6">
    <source>
        <dbReference type="Proteomes" id="UP000011750"/>
    </source>
</evidence>
<dbReference type="GO" id="GO:0008234">
    <property type="term" value="F:cysteine-type peptidase activity"/>
    <property type="evidence" value="ECO:0007669"/>
    <property type="project" value="InterPro"/>
</dbReference>
<reference evidence="5" key="3">
    <citation type="submission" date="2023-03" db="UniProtKB">
        <authorList>
            <consortium name="EnsemblPlants"/>
        </authorList>
    </citation>
    <scope>IDENTIFICATION</scope>
    <source>
        <strain evidence="5">cv. Chiifu-401-42</strain>
    </source>
</reference>
<dbReference type="InParanoid" id="M4EYI1"/>
<reference evidence="5 6" key="1">
    <citation type="journal article" date="2011" name="Nat. Genet.">
        <title>The genome of the mesopolyploid crop species Brassica rapa.</title>
        <authorList>
            <consortium name="Brassica rapa Genome Sequencing Project Consortium"/>
            <person name="Wang X."/>
            <person name="Wang H."/>
            <person name="Wang J."/>
            <person name="Sun R."/>
            <person name="Wu J."/>
            <person name="Liu S."/>
            <person name="Bai Y."/>
            <person name="Mun J.H."/>
            <person name="Bancroft I."/>
            <person name="Cheng F."/>
            <person name="Huang S."/>
            <person name="Li X."/>
            <person name="Hua W."/>
            <person name="Wang J."/>
            <person name="Wang X."/>
            <person name="Freeling M."/>
            <person name="Pires J.C."/>
            <person name="Paterson A.H."/>
            <person name="Chalhoub B."/>
            <person name="Wang B."/>
            <person name="Hayward A."/>
            <person name="Sharpe A.G."/>
            <person name="Park B.S."/>
            <person name="Weisshaar B."/>
            <person name="Liu B."/>
            <person name="Li B."/>
            <person name="Liu B."/>
            <person name="Tong C."/>
            <person name="Song C."/>
            <person name="Duran C."/>
            <person name="Peng C."/>
            <person name="Geng C."/>
            <person name="Koh C."/>
            <person name="Lin C."/>
            <person name="Edwards D."/>
            <person name="Mu D."/>
            <person name="Shen D."/>
            <person name="Soumpourou E."/>
            <person name="Li F."/>
            <person name="Fraser F."/>
            <person name="Conant G."/>
            <person name="Lassalle G."/>
            <person name="King G.J."/>
            <person name="Bonnema G."/>
            <person name="Tang H."/>
            <person name="Wang H."/>
            <person name="Belcram H."/>
            <person name="Zhou H."/>
            <person name="Hirakawa H."/>
            <person name="Abe H."/>
            <person name="Guo H."/>
            <person name="Wang H."/>
            <person name="Jin H."/>
            <person name="Parkin I.A."/>
            <person name="Batley J."/>
            <person name="Kim J.S."/>
            <person name="Just J."/>
            <person name="Li J."/>
            <person name="Xu J."/>
            <person name="Deng J."/>
            <person name="Kim J.A."/>
            <person name="Li J."/>
            <person name="Yu J."/>
            <person name="Meng J."/>
            <person name="Wang J."/>
            <person name="Min J."/>
            <person name="Poulain J."/>
            <person name="Wang J."/>
            <person name="Hatakeyama K."/>
            <person name="Wu K."/>
            <person name="Wang L."/>
            <person name="Fang L."/>
            <person name="Trick M."/>
            <person name="Links M.G."/>
            <person name="Zhao M."/>
            <person name="Jin M."/>
            <person name="Ramchiary N."/>
            <person name="Drou N."/>
            <person name="Berkman P.J."/>
            <person name="Cai Q."/>
            <person name="Huang Q."/>
            <person name="Li R."/>
            <person name="Tabata S."/>
            <person name="Cheng S."/>
            <person name="Zhang S."/>
            <person name="Zhang S."/>
            <person name="Huang S."/>
            <person name="Sato S."/>
            <person name="Sun S."/>
            <person name="Kwon S.J."/>
            <person name="Choi S.R."/>
            <person name="Lee T.H."/>
            <person name="Fan W."/>
            <person name="Zhao X."/>
            <person name="Tan X."/>
            <person name="Xu X."/>
            <person name="Wang Y."/>
            <person name="Qiu Y."/>
            <person name="Yin Y."/>
            <person name="Li Y."/>
            <person name="Du Y."/>
            <person name="Liao Y."/>
            <person name="Lim Y."/>
            <person name="Narusaka Y."/>
            <person name="Wang Y."/>
            <person name="Wang Z."/>
            <person name="Li Z."/>
            <person name="Wang Z."/>
            <person name="Xiong Z."/>
            <person name="Zhang Z."/>
        </authorList>
    </citation>
    <scope>NUCLEOTIDE SEQUENCE [LARGE SCALE GENOMIC DNA]</scope>
    <source>
        <strain evidence="5 6">cv. Chiifu-401-42</strain>
    </source>
</reference>
<evidence type="ECO:0000259" key="4">
    <source>
        <dbReference type="PROSITE" id="PS50600"/>
    </source>
</evidence>
<dbReference type="SUPFAM" id="SSF54001">
    <property type="entry name" value="Cysteine proteinases"/>
    <property type="match status" value="1"/>
</dbReference>
<evidence type="ECO:0000256" key="2">
    <source>
        <dbReference type="ARBA" id="ARBA00022670"/>
    </source>
</evidence>
<keyword evidence="3" id="KW-0378">Hydrolase</keyword>
<dbReference type="AlphaFoldDB" id="M4EYI1"/>
<proteinExistence type="inferred from homology"/>
<dbReference type="PROSITE" id="PS50600">
    <property type="entry name" value="ULP_PROTEASE"/>
    <property type="match status" value="1"/>
</dbReference>
<dbReference type="EnsemblPlants" id="Bra033873.1">
    <property type="protein sequence ID" value="Bra033873.1-P"/>
    <property type="gene ID" value="Bra033873"/>
</dbReference>
<evidence type="ECO:0000256" key="3">
    <source>
        <dbReference type="ARBA" id="ARBA00022801"/>
    </source>
</evidence>
<dbReference type="Gramene" id="Bra033873.1">
    <property type="protein sequence ID" value="Bra033873.1-P"/>
    <property type="gene ID" value="Bra033873"/>
</dbReference>
<feature type="domain" description="Ubiquitin-like protease family profile" evidence="4">
    <location>
        <begin position="353"/>
        <end position="518"/>
    </location>
</feature>
<dbReference type="HOGENOM" id="CLU_520111_0_0_1"/>
<sequence length="550" mass="62645">MSGSFVFFSLGRFYVRVRHLIVKQEAEIYPQWPEDKVDDDLHNLITYILHGELDDTYWNLNSRTAPVPNKEKRKLHACGSSLNSSRDDTFQLGLMEAMITLTAKVGSIDTVIVEKVLTAVDASVDEKVNARIGEAVLVFTQKISTLQEEIAQLREQMQATVPKNDAHYNVNHEDEVNSNDPSWMVQDKASSQMDAAIQCVVRKKAKKSEVKLTSPILLDTGGEKVVGTTQVKKPARGLKNVKKEKVEVPQLRDSGGTWSDSEDKQKYGNLGATLDQLAAVLDGPLQKCKTQLTKTQVYPYVGNSTVKRIIKGDVSKACYDPLAKVDETKFRKLLDYLRSLDGDNDVDTNFYIKLITPRNVWEKDRFGWLSDSHMASAMLMFHKRAMRDPSPYSAKIAFLEHWFVKMWVRDYKKYDPKTWKFSDTYKKVFNGNHPTEFSNNRKWLKDVDHFCPKPHGSSRRVSSFHEDVYALKIPLLLKEMVPERKSSQQFRISRLKNVPHNEEPGDCGVYALKYIECKAIGCGFEGLSDQCILAMRIKLAAEIYDEVLGL</sequence>
<dbReference type="Proteomes" id="UP000011750">
    <property type="component" value="Chromosome A05"/>
</dbReference>
<reference evidence="5 6" key="2">
    <citation type="journal article" date="2018" name="Hortic Res">
        <title>Improved Brassica rapa reference genome by single-molecule sequencing and chromosome conformation capture technologies.</title>
        <authorList>
            <person name="Zhang L."/>
            <person name="Cai X."/>
            <person name="Wu J."/>
            <person name="Liu M."/>
            <person name="Grob S."/>
            <person name="Cheng F."/>
            <person name="Liang J."/>
            <person name="Cai C."/>
            <person name="Liu Z."/>
            <person name="Liu B."/>
            <person name="Wang F."/>
            <person name="Li S."/>
            <person name="Liu F."/>
            <person name="Li X."/>
            <person name="Cheng L."/>
            <person name="Yang W."/>
            <person name="Li M.H."/>
            <person name="Grossniklaus U."/>
            <person name="Zheng H."/>
            <person name="Wang X."/>
        </authorList>
    </citation>
    <scope>NUCLEOTIDE SEQUENCE [LARGE SCALE GENOMIC DNA]</scope>
    <source>
        <strain evidence="5 6">cv. Chiifu-401-42</strain>
    </source>
</reference>
<keyword evidence="6" id="KW-1185">Reference proteome</keyword>
<accession>M4EYI1</accession>
<dbReference type="GO" id="GO:0006508">
    <property type="term" value="P:proteolysis"/>
    <property type="evidence" value="ECO:0007669"/>
    <property type="project" value="UniProtKB-KW"/>
</dbReference>
<dbReference type="InterPro" id="IPR038765">
    <property type="entry name" value="Papain-like_cys_pep_sf"/>
</dbReference>
<keyword evidence="2" id="KW-0645">Protease</keyword>
<evidence type="ECO:0000313" key="5">
    <source>
        <dbReference type="EnsemblPlants" id="Bra033873.1-P"/>
    </source>
</evidence>
<protein>
    <recommendedName>
        <fullName evidence="4">Ubiquitin-like protease family profile domain-containing protein</fullName>
    </recommendedName>
</protein>
<dbReference type="OMA" id="WVALEID"/>
<evidence type="ECO:0000256" key="1">
    <source>
        <dbReference type="ARBA" id="ARBA00005234"/>
    </source>
</evidence>
<dbReference type="Pfam" id="PF02902">
    <property type="entry name" value="Peptidase_C48"/>
    <property type="match status" value="2"/>
</dbReference>
<comment type="similarity">
    <text evidence="1">Belongs to the peptidase C48 family.</text>
</comment>
<organism evidence="5 6">
    <name type="scientific">Brassica campestris</name>
    <name type="common">Field mustard</name>
    <dbReference type="NCBI Taxonomy" id="3711"/>
    <lineage>
        <taxon>Eukaryota</taxon>
        <taxon>Viridiplantae</taxon>
        <taxon>Streptophyta</taxon>
        <taxon>Embryophyta</taxon>
        <taxon>Tracheophyta</taxon>
        <taxon>Spermatophyta</taxon>
        <taxon>Magnoliopsida</taxon>
        <taxon>eudicotyledons</taxon>
        <taxon>Gunneridae</taxon>
        <taxon>Pentapetalae</taxon>
        <taxon>rosids</taxon>
        <taxon>malvids</taxon>
        <taxon>Brassicales</taxon>
        <taxon>Brassicaceae</taxon>
        <taxon>Brassiceae</taxon>
        <taxon>Brassica</taxon>
    </lineage>
</organism>
<dbReference type="Gene3D" id="3.40.395.10">
    <property type="entry name" value="Adenoviral Proteinase, Chain A"/>
    <property type="match status" value="1"/>
</dbReference>
<dbReference type="InterPro" id="IPR003653">
    <property type="entry name" value="Peptidase_C48_C"/>
</dbReference>